<evidence type="ECO:0000313" key="2">
    <source>
        <dbReference type="Proteomes" id="UP000324689"/>
    </source>
</evidence>
<protein>
    <recommendedName>
        <fullName evidence="3">Peptidoglycan binding-like domain-containing protein</fullName>
    </recommendedName>
</protein>
<comment type="caution">
    <text evidence="1">The sequence shown here is derived from an EMBL/GenBank/DDBJ whole genome shotgun (WGS) entry which is preliminary data.</text>
</comment>
<dbReference type="AlphaFoldDB" id="A0A5A5S407"/>
<proteinExistence type="predicted"/>
<organism evidence="1 2">
    <name type="scientific">Microcystis aeruginosa NIES-2521</name>
    <dbReference type="NCBI Taxonomy" id="2303983"/>
    <lineage>
        <taxon>Bacteria</taxon>
        <taxon>Bacillati</taxon>
        <taxon>Cyanobacteriota</taxon>
        <taxon>Cyanophyceae</taxon>
        <taxon>Oscillatoriophycideae</taxon>
        <taxon>Chroococcales</taxon>
        <taxon>Microcystaceae</taxon>
        <taxon>Microcystis</taxon>
    </lineage>
</organism>
<evidence type="ECO:0008006" key="3">
    <source>
        <dbReference type="Google" id="ProtNLM"/>
    </source>
</evidence>
<evidence type="ECO:0000313" key="1">
    <source>
        <dbReference type="EMBL" id="GCA81885.1"/>
    </source>
</evidence>
<dbReference type="Proteomes" id="UP000324689">
    <property type="component" value="Unassembled WGS sequence"/>
</dbReference>
<dbReference type="EMBL" id="BHVQ01000083">
    <property type="protein sequence ID" value="GCA81885.1"/>
    <property type="molecule type" value="Genomic_DNA"/>
</dbReference>
<reference evidence="1 2" key="1">
    <citation type="submission" date="2018-09" db="EMBL/GenBank/DDBJ databases">
        <title>Evolutionary history of phycoerythrin pigmentation in the water bloom-forming cyanobacterium Microcystis aeruginosa.</title>
        <authorList>
            <person name="Tanabe Y."/>
            <person name="Tanabe Y."/>
            <person name="Yamaguchi H."/>
        </authorList>
    </citation>
    <scope>NUCLEOTIDE SEQUENCE [LARGE SCALE GENOMIC DNA]</scope>
    <source>
        <strain evidence="1 2">NIES-2521</strain>
    </source>
</reference>
<gene>
    <name evidence="1" type="ORF">MiTs_03904</name>
</gene>
<name>A0A5A5S407_MICAE</name>
<sequence>MLALRKESGTKGDKGDKGASAYEIALQNGFVGTEQEWLESLKKQWNSTNW</sequence>
<accession>A0A5A5S407</accession>
<dbReference type="RefSeq" id="WP_172968212.1">
    <property type="nucleotide sequence ID" value="NZ_BHVQ01000083.1"/>
</dbReference>